<feature type="compositionally biased region" description="Gly residues" evidence="1">
    <location>
        <begin position="91"/>
        <end position="101"/>
    </location>
</feature>
<proteinExistence type="predicted"/>
<keyword evidence="3" id="KW-1185">Reference proteome</keyword>
<name>A0ABT0ID90_9ACTN</name>
<dbReference type="RefSeq" id="WP_248634991.1">
    <property type="nucleotide sequence ID" value="NZ_JALPTH010000017.1"/>
</dbReference>
<organism evidence="2 3">
    <name type="scientific">Streptomyces lichenis</name>
    <dbReference type="NCBI Taxonomy" id="2306967"/>
    <lineage>
        <taxon>Bacteria</taxon>
        <taxon>Bacillati</taxon>
        <taxon>Actinomycetota</taxon>
        <taxon>Actinomycetes</taxon>
        <taxon>Kitasatosporales</taxon>
        <taxon>Streptomycetaceae</taxon>
        <taxon>Streptomyces</taxon>
    </lineage>
</organism>
<evidence type="ECO:0000256" key="1">
    <source>
        <dbReference type="SAM" id="MobiDB-lite"/>
    </source>
</evidence>
<dbReference type="EMBL" id="JALPTH010000017">
    <property type="protein sequence ID" value="MCK8679289.1"/>
    <property type="molecule type" value="Genomic_DNA"/>
</dbReference>
<dbReference type="InterPro" id="IPR021425">
    <property type="entry name" value="DUF3072"/>
</dbReference>
<protein>
    <submittedName>
        <fullName evidence="2">DUF3072 domain-containing protein</fullName>
    </submittedName>
</protein>
<accession>A0ABT0ID90</accession>
<feature type="region of interest" description="Disordered" evidence="1">
    <location>
        <begin position="1"/>
        <end position="111"/>
    </location>
</feature>
<feature type="compositionally biased region" description="Polar residues" evidence="1">
    <location>
        <begin position="73"/>
        <end position="89"/>
    </location>
</feature>
<sequence length="111" mass="11109">MNATDPHDQAPGQNPGQNPVQNGGQAPGQDAGQDPNKDVDDWVTGGEPATGPQLSYLHTLAREAGEELPSDLTKAQASQMIDRLQQASPRTGGGGTGGAGTSGPPDGPGQG</sequence>
<feature type="compositionally biased region" description="Polar residues" evidence="1">
    <location>
        <begin position="11"/>
        <end position="20"/>
    </location>
</feature>
<evidence type="ECO:0000313" key="3">
    <source>
        <dbReference type="Proteomes" id="UP001522868"/>
    </source>
</evidence>
<comment type="caution">
    <text evidence="2">The sequence shown here is derived from an EMBL/GenBank/DDBJ whole genome shotgun (WGS) entry which is preliminary data.</text>
</comment>
<dbReference type="Proteomes" id="UP001522868">
    <property type="component" value="Unassembled WGS sequence"/>
</dbReference>
<feature type="compositionally biased region" description="Low complexity" evidence="1">
    <location>
        <begin position="21"/>
        <end position="34"/>
    </location>
</feature>
<gene>
    <name evidence="2" type="ORF">M1O15_18210</name>
</gene>
<evidence type="ECO:0000313" key="2">
    <source>
        <dbReference type="EMBL" id="MCK8679289.1"/>
    </source>
</evidence>
<reference evidence="2 3" key="1">
    <citation type="submission" date="2022-04" db="EMBL/GenBank/DDBJ databases">
        <title>Streptomyces sp. nov. LCR6-01 isolated from Lichen of Dirinaria sp.</title>
        <authorList>
            <person name="Kanchanasin P."/>
            <person name="Tanasupawat S."/>
            <person name="Phongsopitanun W."/>
        </authorList>
    </citation>
    <scope>NUCLEOTIDE SEQUENCE [LARGE SCALE GENOMIC DNA]</scope>
    <source>
        <strain evidence="2 3">LCR6-01</strain>
    </source>
</reference>
<dbReference type="Pfam" id="PF11272">
    <property type="entry name" value="DUF3072"/>
    <property type="match status" value="1"/>
</dbReference>